<evidence type="ECO:0000256" key="5">
    <source>
        <dbReference type="ARBA" id="ARBA00022984"/>
    </source>
</evidence>
<dbReference type="InterPro" id="IPR052905">
    <property type="entry name" value="LD-transpeptidase_YkuD-like"/>
</dbReference>
<dbReference type="Gene3D" id="2.40.440.10">
    <property type="entry name" value="L,D-transpeptidase catalytic domain-like"/>
    <property type="match status" value="1"/>
</dbReference>
<dbReference type="GO" id="GO:0008360">
    <property type="term" value="P:regulation of cell shape"/>
    <property type="evidence" value="ECO:0007669"/>
    <property type="project" value="UniProtKB-UniRule"/>
</dbReference>
<dbReference type="InterPro" id="IPR045380">
    <property type="entry name" value="LD_TPept_scaffold_dom"/>
</dbReference>
<accession>A0A9E2L890</accession>
<evidence type="ECO:0000256" key="6">
    <source>
        <dbReference type="ARBA" id="ARBA00023316"/>
    </source>
</evidence>
<dbReference type="GO" id="GO:0071555">
    <property type="term" value="P:cell wall organization"/>
    <property type="evidence" value="ECO:0007669"/>
    <property type="project" value="UniProtKB-UniRule"/>
</dbReference>
<sequence>MKLGICRSLFLVLSCTFMFSCGKEKVEGFYSVSIDDLQQWNSDSCSLYSGKIRTAIEEQIRKAPAALYTDAFLNRYYLEKGPFLWVTRNGIDARADSLLALCSDVKRWGMPSALFPTKDIRKDLKRVRTLDFSSSQDISATYGRLEYRLTQLYLRLLCGLRFGLLEPSKVFNRLDVADSEPQVTYIRLYDIPTERADQAYIHRALNNLKHISFVDTIRASESDNPAYLRLLALYLSSESASYNKDKILSNLERLRWRRKQPDKRYVWVNMASQELTAYDEESGRSLEMKICGGSLKHKTPLLHSKIDYMQIDPYWVIPFSIIKNEIATRHVGDLGYFERNKIKIIEKGSGEELNPAEVSAAMLLSGNYMLRQEKGEGNSLGRMIFRFTNNFSVFLHDTNNRSAFARSNRAISHGCIRLEKPLELASFLVDDDETMDKIRLSLDLQPITEKGKRWQQSESFKPMSYYRFSAPYPLFITYQTMYFDASGKLRSCGDPYGYDRVIIEKLKNR</sequence>
<dbReference type="InterPro" id="IPR038063">
    <property type="entry name" value="Transpep_catalytic_dom"/>
</dbReference>
<dbReference type="InterPro" id="IPR005490">
    <property type="entry name" value="LD_TPept_cat_dom"/>
</dbReference>
<dbReference type="GO" id="GO:0004180">
    <property type="term" value="F:carboxypeptidase activity"/>
    <property type="evidence" value="ECO:0007669"/>
    <property type="project" value="UniProtKB-ARBA"/>
</dbReference>
<feature type="active site" description="Proton donor/acceptor" evidence="7">
    <location>
        <position position="396"/>
    </location>
</feature>
<comment type="similarity">
    <text evidence="2">Belongs to the YkuD family.</text>
</comment>
<feature type="domain" description="L,D-TPase catalytic" evidence="8">
    <location>
        <begin position="264"/>
        <end position="441"/>
    </location>
</feature>
<keyword evidence="3" id="KW-0808">Transferase</keyword>
<evidence type="ECO:0000256" key="4">
    <source>
        <dbReference type="ARBA" id="ARBA00022960"/>
    </source>
</evidence>
<reference evidence="9" key="1">
    <citation type="journal article" date="2021" name="PeerJ">
        <title>Extensive microbial diversity within the chicken gut microbiome revealed by metagenomics and culture.</title>
        <authorList>
            <person name="Gilroy R."/>
            <person name="Ravi A."/>
            <person name="Getino M."/>
            <person name="Pursley I."/>
            <person name="Horton D.L."/>
            <person name="Alikhan N.F."/>
            <person name="Baker D."/>
            <person name="Gharbi K."/>
            <person name="Hall N."/>
            <person name="Watson M."/>
            <person name="Adriaenssens E.M."/>
            <person name="Foster-Nyarko E."/>
            <person name="Jarju S."/>
            <person name="Secka A."/>
            <person name="Antonio M."/>
            <person name="Oren A."/>
            <person name="Chaudhuri R.R."/>
            <person name="La Ragione R."/>
            <person name="Hildebrand F."/>
            <person name="Pallen M.J."/>
        </authorList>
    </citation>
    <scope>NUCLEOTIDE SEQUENCE</scope>
    <source>
        <strain evidence="9">G3-2149</strain>
    </source>
</reference>
<dbReference type="EMBL" id="JAHLFU010000293">
    <property type="protein sequence ID" value="MBU3854862.1"/>
    <property type="molecule type" value="Genomic_DNA"/>
</dbReference>
<dbReference type="GO" id="GO:0016740">
    <property type="term" value="F:transferase activity"/>
    <property type="evidence" value="ECO:0007669"/>
    <property type="project" value="UniProtKB-KW"/>
</dbReference>
<evidence type="ECO:0000313" key="9">
    <source>
        <dbReference type="EMBL" id="MBU3854862.1"/>
    </source>
</evidence>
<dbReference type="Pfam" id="PF20142">
    <property type="entry name" value="Scaffold"/>
    <property type="match status" value="1"/>
</dbReference>
<evidence type="ECO:0000313" key="10">
    <source>
        <dbReference type="Proteomes" id="UP000823865"/>
    </source>
</evidence>
<dbReference type="SUPFAM" id="SSF141523">
    <property type="entry name" value="L,D-transpeptidase catalytic domain-like"/>
    <property type="match status" value="1"/>
</dbReference>
<comment type="caution">
    <text evidence="9">The sequence shown here is derived from an EMBL/GenBank/DDBJ whole genome shotgun (WGS) entry which is preliminary data.</text>
</comment>
<dbReference type="GO" id="GO:0009252">
    <property type="term" value="P:peptidoglycan biosynthetic process"/>
    <property type="evidence" value="ECO:0007669"/>
    <property type="project" value="UniProtKB-KW"/>
</dbReference>
<evidence type="ECO:0000256" key="1">
    <source>
        <dbReference type="ARBA" id="ARBA00004752"/>
    </source>
</evidence>
<keyword evidence="5 7" id="KW-0573">Peptidoglycan synthesis</keyword>
<evidence type="ECO:0000259" key="8">
    <source>
        <dbReference type="PROSITE" id="PS52029"/>
    </source>
</evidence>
<dbReference type="AlphaFoldDB" id="A0A9E2L890"/>
<evidence type="ECO:0000256" key="7">
    <source>
        <dbReference type="PROSITE-ProRule" id="PRU01373"/>
    </source>
</evidence>
<comment type="pathway">
    <text evidence="1 7">Cell wall biogenesis; peptidoglycan biosynthesis.</text>
</comment>
<gene>
    <name evidence="9" type="ORF">H9789_13820</name>
</gene>
<dbReference type="PANTHER" id="PTHR41533:SF2">
    <property type="entry name" value="BLR7131 PROTEIN"/>
    <property type="match status" value="1"/>
</dbReference>
<dbReference type="PROSITE" id="PS52029">
    <property type="entry name" value="LD_TPASE"/>
    <property type="match status" value="1"/>
</dbReference>
<dbReference type="CDD" id="cd16913">
    <property type="entry name" value="YkuD_like"/>
    <property type="match status" value="1"/>
</dbReference>
<evidence type="ECO:0000256" key="2">
    <source>
        <dbReference type="ARBA" id="ARBA00005992"/>
    </source>
</evidence>
<evidence type="ECO:0000256" key="3">
    <source>
        <dbReference type="ARBA" id="ARBA00022679"/>
    </source>
</evidence>
<dbReference type="PANTHER" id="PTHR41533">
    <property type="entry name" value="L,D-TRANSPEPTIDASE HI_1667-RELATED"/>
    <property type="match status" value="1"/>
</dbReference>
<proteinExistence type="inferred from homology"/>
<name>A0A9E2L890_9BACT</name>
<organism evidence="9 10">
    <name type="scientific">Candidatus Paraprevotella stercoravium</name>
    <dbReference type="NCBI Taxonomy" id="2838725"/>
    <lineage>
        <taxon>Bacteria</taxon>
        <taxon>Pseudomonadati</taxon>
        <taxon>Bacteroidota</taxon>
        <taxon>Bacteroidia</taxon>
        <taxon>Bacteroidales</taxon>
        <taxon>Prevotellaceae</taxon>
        <taxon>Paraprevotella</taxon>
    </lineage>
</organism>
<keyword evidence="4 7" id="KW-0133">Cell shape</keyword>
<dbReference type="PROSITE" id="PS51257">
    <property type="entry name" value="PROKAR_LIPOPROTEIN"/>
    <property type="match status" value="1"/>
</dbReference>
<feature type="active site" description="Nucleophile" evidence="7">
    <location>
        <position position="415"/>
    </location>
</feature>
<reference evidence="9" key="2">
    <citation type="submission" date="2021-04" db="EMBL/GenBank/DDBJ databases">
        <authorList>
            <person name="Gilroy R."/>
        </authorList>
    </citation>
    <scope>NUCLEOTIDE SEQUENCE</scope>
    <source>
        <strain evidence="9">G3-2149</strain>
    </source>
</reference>
<keyword evidence="6 7" id="KW-0961">Cell wall biogenesis/degradation</keyword>
<dbReference type="Pfam" id="PF03734">
    <property type="entry name" value="YkuD"/>
    <property type="match status" value="1"/>
</dbReference>
<dbReference type="Proteomes" id="UP000823865">
    <property type="component" value="Unassembled WGS sequence"/>
</dbReference>
<protein>
    <submittedName>
        <fullName evidence="9">L,D-transpeptidase family protein</fullName>
    </submittedName>
</protein>